<keyword evidence="5" id="KW-1278">Translocase</keyword>
<dbReference type="PROSITE" id="PS00211">
    <property type="entry name" value="ABC_TRANSPORTER_1"/>
    <property type="match status" value="1"/>
</dbReference>
<evidence type="ECO:0000313" key="9">
    <source>
        <dbReference type="EMBL" id="AWN43842.1"/>
    </source>
</evidence>
<dbReference type="InterPro" id="IPR005666">
    <property type="entry name" value="Sulph_transpt1"/>
</dbReference>
<evidence type="ECO:0000256" key="4">
    <source>
        <dbReference type="ARBA" id="ARBA00022840"/>
    </source>
</evidence>
<keyword evidence="4 9" id="KW-0067">ATP-binding</keyword>
<dbReference type="PANTHER" id="PTHR42781:SF4">
    <property type="entry name" value="SPERMIDINE_PUTRESCINE IMPORT ATP-BINDING PROTEIN POTA"/>
    <property type="match status" value="1"/>
</dbReference>
<dbReference type="InterPro" id="IPR050093">
    <property type="entry name" value="ABC_SmlMolc_Importer"/>
</dbReference>
<name>A0A2U8WEY4_9HYPH</name>
<dbReference type="EMBL" id="CP029550">
    <property type="protein sequence ID" value="AWN43842.1"/>
    <property type="molecule type" value="Genomic_DNA"/>
</dbReference>
<dbReference type="GO" id="GO:0015419">
    <property type="term" value="F:ABC-type sulfate transporter activity"/>
    <property type="evidence" value="ECO:0007669"/>
    <property type="project" value="InterPro"/>
</dbReference>
<evidence type="ECO:0000256" key="2">
    <source>
        <dbReference type="ARBA" id="ARBA00022448"/>
    </source>
</evidence>
<dbReference type="PANTHER" id="PTHR42781">
    <property type="entry name" value="SPERMIDINE/PUTRESCINE IMPORT ATP-BINDING PROTEIN POTA"/>
    <property type="match status" value="1"/>
</dbReference>
<organism evidence="9 10">
    <name type="scientific">Methylobacterium durans</name>
    <dbReference type="NCBI Taxonomy" id="2202825"/>
    <lineage>
        <taxon>Bacteria</taxon>
        <taxon>Pseudomonadati</taxon>
        <taxon>Pseudomonadota</taxon>
        <taxon>Alphaproteobacteria</taxon>
        <taxon>Hyphomicrobiales</taxon>
        <taxon>Methylobacteriaceae</taxon>
        <taxon>Methylobacterium</taxon>
    </lineage>
</organism>
<protein>
    <submittedName>
        <fullName evidence="9">Sulfate ABC transporter ATP-binding protein</fullName>
    </submittedName>
</protein>
<evidence type="ECO:0000256" key="5">
    <source>
        <dbReference type="ARBA" id="ARBA00022967"/>
    </source>
</evidence>
<dbReference type="SMART" id="SM00382">
    <property type="entry name" value="AAA"/>
    <property type="match status" value="1"/>
</dbReference>
<proteinExistence type="inferred from homology"/>
<dbReference type="Gene3D" id="3.40.50.300">
    <property type="entry name" value="P-loop containing nucleotide triphosphate hydrolases"/>
    <property type="match status" value="1"/>
</dbReference>
<dbReference type="PROSITE" id="PS50893">
    <property type="entry name" value="ABC_TRANSPORTER_2"/>
    <property type="match status" value="1"/>
</dbReference>
<dbReference type="InterPro" id="IPR027417">
    <property type="entry name" value="P-loop_NTPase"/>
</dbReference>
<dbReference type="GO" id="GO:0005524">
    <property type="term" value="F:ATP binding"/>
    <property type="evidence" value="ECO:0007669"/>
    <property type="project" value="UniProtKB-KW"/>
</dbReference>
<dbReference type="Proteomes" id="UP000245926">
    <property type="component" value="Chromosome"/>
</dbReference>
<evidence type="ECO:0000313" key="10">
    <source>
        <dbReference type="Proteomes" id="UP000245926"/>
    </source>
</evidence>
<feature type="domain" description="ABC transporter" evidence="8">
    <location>
        <begin position="57"/>
        <end position="291"/>
    </location>
</feature>
<comment type="similarity">
    <text evidence="1">Belongs to the ABC transporter superfamily.</text>
</comment>
<dbReference type="OrthoDB" id="9802264at2"/>
<evidence type="ECO:0000256" key="3">
    <source>
        <dbReference type="ARBA" id="ARBA00022741"/>
    </source>
</evidence>
<dbReference type="GO" id="GO:0015697">
    <property type="term" value="P:quaternary ammonium group transport"/>
    <property type="evidence" value="ECO:0007669"/>
    <property type="project" value="UniProtKB-ARBA"/>
</dbReference>
<feature type="region of interest" description="Disordered" evidence="7">
    <location>
        <begin position="33"/>
        <end position="53"/>
    </location>
</feature>
<dbReference type="FunFam" id="3.40.50.300:FF:000425">
    <property type="entry name" value="Probable ABC transporter, ATP-binding subunit"/>
    <property type="match status" value="1"/>
</dbReference>
<dbReference type="AlphaFoldDB" id="A0A2U8WEY4"/>
<keyword evidence="2" id="KW-0813">Transport</keyword>
<evidence type="ECO:0000256" key="1">
    <source>
        <dbReference type="ARBA" id="ARBA00005417"/>
    </source>
</evidence>
<reference evidence="10" key="1">
    <citation type="submission" date="2018-05" db="EMBL/GenBank/DDBJ databases">
        <title>Complete Genome Sequence of Methylobacterium sp. 17SD2-17.</title>
        <authorList>
            <person name="Srinivasan S."/>
        </authorList>
    </citation>
    <scope>NUCLEOTIDE SEQUENCE [LARGE SCALE GENOMIC DNA]</scope>
    <source>
        <strain evidence="10">17SD2-17</strain>
    </source>
</reference>
<evidence type="ECO:0000256" key="6">
    <source>
        <dbReference type="ARBA" id="ARBA00023032"/>
    </source>
</evidence>
<sequence>MRKTRSADSLQPWLASPTLRSFFFSSSTFSWSGATPGTSRPAPGTSGAADRSGSTAIRVEGLSKTFDTAAVLHDFHLDVRAGELLGLLGPSGSGKTTLLRIIAGLDFPDRGRVLFGGDDATGLPVQQRAVGFVFQHYALFKHMSVADNIAYGLNARKRADRPGKAEIRRRVGDLLDLIKLSGFADRYPSQLSGGQRQRIALARALAVEPRVLLLDEPFGALDAQVRKDLRRWLREIHDRTGQTTIFVTHDQDEALELSDRVAVLDKGRLEQVGTPDEVQDRPASATVLKFLGDAVELEALAEGGRVLVDGRPTPVTAPRGVIGPARLYVRPWQLQFVEPAEAHLSGTVRASHRSQGRQRVEVERPDGRLVVVEDFDGERYAAGRPVGLRINGGYVFADVADVSGDFRWEDRLGGMRAAFTAPRKAGN</sequence>
<dbReference type="SUPFAM" id="SSF52540">
    <property type="entry name" value="P-loop containing nucleoside triphosphate hydrolases"/>
    <property type="match status" value="1"/>
</dbReference>
<accession>A0A2U8WEY4</accession>
<dbReference type="GO" id="GO:0016887">
    <property type="term" value="F:ATP hydrolysis activity"/>
    <property type="evidence" value="ECO:0007669"/>
    <property type="project" value="InterPro"/>
</dbReference>
<evidence type="ECO:0000259" key="8">
    <source>
        <dbReference type="PROSITE" id="PS50893"/>
    </source>
</evidence>
<dbReference type="InterPro" id="IPR017871">
    <property type="entry name" value="ABC_transporter-like_CS"/>
</dbReference>
<evidence type="ECO:0000256" key="7">
    <source>
        <dbReference type="SAM" id="MobiDB-lite"/>
    </source>
</evidence>
<keyword evidence="10" id="KW-1185">Reference proteome</keyword>
<gene>
    <name evidence="9" type="ORF">DK389_29125</name>
</gene>
<dbReference type="InterPro" id="IPR003593">
    <property type="entry name" value="AAA+_ATPase"/>
</dbReference>
<keyword evidence="3" id="KW-0547">Nucleotide-binding</keyword>
<dbReference type="GO" id="GO:0043190">
    <property type="term" value="C:ATP-binding cassette (ABC) transporter complex"/>
    <property type="evidence" value="ECO:0007669"/>
    <property type="project" value="InterPro"/>
</dbReference>
<dbReference type="PRINTS" id="PR00364">
    <property type="entry name" value="DISEASERSIST"/>
</dbReference>
<dbReference type="KEGG" id="mets:DK389_29125"/>
<dbReference type="InterPro" id="IPR003439">
    <property type="entry name" value="ABC_transporter-like_ATP-bd"/>
</dbReference>
<dbReference type="NCBIfam" id="TIGR00968">
    <property type="entry name" value="3a0106s01"/>
    <property type="match status" value="1"/>
</dbReference>
<keyword evidence="6" id="KW-0764">Sulfate transport</keyword>
<dbReference type="Pfam" id="PF00005">
    <property type="entry name" value="ABC_tran"/>
    <property type="match status" value="1"/>
</dbReference>